<keyword evidence="1" id="KW-0614">Plasmid</keyword>
<proteinExistence type="predicted"/>
<gene>
    <name evidence="1" type="ORF">D0370_00127</name>
</gene>
<dbReference type="EMBL" id="MH847486">
    <property type="protein sequence ID" value="AYU69413.1"/>
    <property type="molecule type" value="Genomic_DNA"/>
</dbReference>
<reference evidence="1" key="1">
    <citation type="journal article" date="2018" name="Vet. Microbiol.">
        <title>Characterization of plasmids harboring blaCTX-M genes in Escherichia coli from French pigs.</title>
        <authorList>
            <person name="Lucas P."/>
            <person name="Jouy E."/>
            <person name="Le Devendec L."/>
            <person name="de Boisseson C."/>
            <person name="Perrin-Guyomard A."/>
            <person name="Jove T."/>
            <person name="Blanchard Y."/>
            <person name="Touzain F."/>
            <person name="Kempf I."/>
        </authorList>
    </citation>
    <scope>NUCLEOTIDE SEQUENCE</scope>
    <source>
        <strain evidence="1">15-019</strain>
        <plasmid evidence="1">p15-019</plasmid>
    </source>
</reference>
<geneLocation type="plasmid" evidence="1">
    <name>p15-019</name>
</geneLocation>
<organism evidence="1">
    <name type="scientific">Escherichia coli</name>
    <dbReference type="NCBI Taxonomy" id="562"/>
    <lineage>
        <taxon>Bacteria</taxon>
        <taxon>Pseudomonadati</taxon>
        <taxon>Pseudomonadota</taxon>
        <taxon>Gammaproteobacteria</taxon>
        <taxon>Enterobacterales</taxon>
        <taxon>Enterobacteriaceae</taxon>
        <taxon>Escherichia</taxon>
    </lineage>
</organism>
<evidence type="ECO:0000313" key="1">
    <source>
        <dbReference type="EMBL" id="AYU69413.1"/>
    </source>
</evidence>
<protein>
    <submittedName>
        <fullName evidence="1">Uncharacterized protein</fullName>
    </submittedName>
</protein>
<accession>A0A3G4RUR4</accession>
<name>A0A3G4RUR4_ECOLX</name>
<dbReference type="AlphaFoldDB" id="A0A3G4RUR4"/>
<sequence length="42" mass="4683">MLVALSACAIGYAKIGAEIINRLKNENLKRSSLQGMDFDLWK</sequence>